<dbReference type="RefSeq" id="WP_346091766.1">
    <property type="nucleotide sequence ID" value="NZ_BAABKS010000037.1"/>
</dbReference>
<dbReference type="InterPro" id="IPR040165">
    <property type="entry name" value="Diminuto-like"/>
</dbReference>
<name>A0ABW3VLJ0_9PSEU</name>
<dbReference type="PANTHER" id="PTHR10801:SF0">
    <property type="entry name" value="DELTA(24)-STEROL REDUCTASE"/>
    <property type="match status" value="1"/>
</dbReference>
<dbReference type="SUPFAM" id="SSF55103">
    <property type="entry name" value="FAD-linked oxidases, C-terminal domain"/>
    <property type="match status" value="1"/>
</dbReference>
<dbReference type="EMBL" id="JBHTMB010000149">
    <property type="protein sequence ID" value="MFD1235178.1"/>
    <property type="molecule type" value="Genomic_DNA"/>
</dbReference>
<evidence type="ECO:0000256" key="7">
    <source>
        <dbReference type="ARBA" id="ARBA00023002"/>
    </source>
</evidence>
<evidence type="ECO:0000256" key="3">
    <source>
        <dbReference type="ARBA" id="ARBA00022630"/>
    </source>
</evidence>
<evidence type="ECO:0000313" key="11">
    <source>
        <dbReference type="Proteomes" id="UP001597182"/>
    </source>
</evidence>
<evidence type="ECO:0000256" key="5">
    <source>
        <dbReference type="ARBA" id="ARBA00022827"/>
    </source>
</evidence>
<dbReference type="Gene3D" id="3.40.462.10">
    <property type="entry name" value="FAD-linked oxidases, C-terminal domain"/>
    <property type="match status" value="1"/>
</dbReference>
<evidence type="ECO:0000256" key="4">
    <source>
        <dbReference type="ARBA" id="ARBA00022692"/>
    </source>
</evidence>
<keyword evidence="6" id="KW-1133">Transmembrane helix</keyword>
<gene>
    <name evidence="10" type="ORF">ACFQ34_17975</name>
</gene>
<evidence type="ECO:0000256" key="6">
    <source>
        <dbReference type="ARBA" id="ARBA00022989"/>
    </source>
</evidence>
<feature type="domain" description="FAD-binding PCMH-type" evidence="9">
    <location>
        <begin position="1"/>
        <end position="177"/>
    </location>
</feature>
<evidence type="ECO:0000256" key="2">
    <source>
        <dbReference type="ARBA" id="ARBA00012405"/>
    </source>
</evidence>
<evidence type="ECO:0000256" key="8">
    <source>
        <dbReference type="ARBA" id="ARBA00023136"/>
    </source>
</evidence>
<reference evidence="11" key="1">
    <citation type="journal article" date="2019" name="Int. J. Syst. Evol. Microbiol.">
        <title>The Global Catalogue of Microorganisms (GCM) 10K type strain sequencing project: providing services to taxonomists for standard genome sequencing and annotation.</title>
        <authorList>
            <consortium name="The Broad Institute Genomics Platform"/>
            <consortium name="The Broad Institute Genome Sequencing Center for Infectious Disease"/>
            <person name="Wu L."/>
            <person name="Ma J."/>
        </authorList>
    </citation>
    <scope>NUCLEOTIDE SEQUENCE [LARGE SCALE GENOMIC DNA]</scope>
    <source>
        <strain evidence="11">CCUG 49018</strain>
    </source>
</reference>
<keyword evidence="8" id="KW-0472">Membrane</keyword>
<dbReference type="PANTHER" id="PTHR10801">
    <property type="entry name" value="24-DEHYDROCHOLESTEROL REDUCTASE"/>
    <property type="match status" value="1"/>
</dbReference>
<keyword evidence="11" id="KW-1185">Reference proteome</keyword>
<dbReference type="SUPFAM" id="SSF56176">
    <property type="entry name" value="FAD-binding/transporter-associated domain-like"/>
    <property type="match status" value="1"/>
</dbReference>
<dbReference type="Proteomes" id="UP001597182">
    <property type="component" value="Unassembled WGS sequence"/>
</dbReference>
<sequence>MNIGDGAVSPADHADAVADLVKRYREVPAGQRVRLGKPSSNLFRFGGSASDVRLLDTSRLTGVINVDPVARTADVQGMTTYEDLVDATLAHGLMPLVVPQLKTITLGGAVAGLGIESTSFRHGLPHESVLEMDLLTGSGEVVTARPEGEHADLFATFPNSYGTLGYTLRLRIELQPVAPFVRLTHHRFRTAEEAAAETARLCDLDGAGADVDFLDGTVFDAGEQYLTVGRFVDEPMPGAQVSDYTGQQIFYRSLRERPVDHLTAHDYIWRWDTDWFWCSRAFGVQNPLVRRLWPRRYRRSDVYRRLVALDRRHGITDRLHDLTRSPRQEMVIQDVEIPVEGLARFLDVFHREVRISPVWLCPIRLRGKREWPLYPMEAGRLYVNVGFWSTVDAVPGRPDAHNRLIEDLVAELGGHKSLYSTVHYDEAEFWRRYNGDAYDAVKDRYDPDGRLPGLYSKVVGSQ</sequence>
<dbReference type="InterPro" id="IPR006094">
    <property type="entry name" value="Oxid_FAD_bind_N"/>
</dbReference>
<dbReference type="InterPro" id="IPR016166">
    <property type="entry name" value="FAD-bd_PCMH"/>
</dbReference>
<keyword evidence="3" id="KW-0285">Flavoprotein</keyword>
<protein>
    <recommendedName>
        <fullName evidence="2">Delta(24)-sterol reductase</fullName>
        <ecNumber evidence="2">1.3.1.72</ecNumber>
    </recommendedName>
</protein>
<dbReference type="EC" id="1.3.1.72" evidence="2"/>
<dbReference type="InterPro" id="IPR036318">
    <property type="entry name" value="FAD-bd_PCMH-like_sf"/>
</dbReference>
<proteinExistence type="predicted"/>
<evidence type="ECO:0000313" key="10">
    <source>
        <dbReference type="EMBL" id="MFD1235178.1"/>
    </source>
</evidence>
<keyword evidence="5" id="KW-0274">FAD</keyword>
<dbReference type="InterPro" id="IPR016170">
    <property type="entry name" value="Cytok_DH_C_sf"/>
</dbReference>
<accession>A0ABW3VLJ0</accession>
<comment type="caution">
    <text evidence="10">The sequence shown here is derived from an EMBL/GenBank/DDBJ whole genome shotgun (WGS) entry which is preliminary data.</text>
</comment>
<organism evidence="10 11">
    <name type="scientific">Pseudonocardia benzenivorans</name>
    <dbReference type="NCBI Taxonomy" id="228005"/>
    <lineage>
        <taxon>Bacteria</taxon>
        <taxon>Bacillati</taxon>
        <taxon>Actinomycetota</taxon>
        <taxon>Actinomycetes</taxon>
        <taxon>Pseudonocardiales</taxon>
        <taxon>Pseudonocardiaceae</taxon>
        <taxon>Pseudonocardia</taxon>
    </lineage>
</organism>
<keyword evidence="4" id="KW-0812">Transmembrane</keyword>
<keyword evidence="7" id="KW-0560">Oxidoreductase</keyword>
<evidence type="ECO:0000256" key="1">
    <source>
        <dbReference type="ARBA" id="ARBA00004167"/>
    </source>
</evidence>
<dbReference type="InterPro" id="IPR016164">
    <property type="entry name" value="FAD-linked_Oxase-like_C"/>
</dbReference>
<dbReference type="Pfam" id="PF01565">
    <property type="entry name" value="FAD_binding_4"/>
    <property type="match status" value="1"/>
</dbReference>
<comment type="subcellular location">
    <subcellularLocation>
        <location evidence="1">Membrane</location>
        <topology evidence="1">Single-pass membrane protein</topology>
    </subcellularLocation>
</comment>
<dbReference type="InterPro" id="IPR016169">
    <property type="entry name" value="FAD-bd_PCMH_sub2"/>
</dbReference>
<evidence type="ECO:0000259" key="9">
    <source>
        <dbReference type="PROSITE" id="PS51387"/>
    </source>
</evidence>
<dbReference type="Gene3D" id="3.30.465.10">
    <property type="match status" value="1"/>
</dbReference>
<dbReference type="PROSITE" id="PS51387">
    <property type="entry name" value="FAD_PCMH"/>
    <property type="match status" value="1"/>
</dbReference>